<comment type="subcellular location">
    <subcellularLocation>
        <location evidence="8">Cell inner membrane</location>
        <topology evidence="8">Multi-pass membrane protein</topology>
    </subcellularLocation>
    <subcellularLocation>
        <location evidence="1">Cell membrane</location>
        <topology evidence="1">Multi-pass membrane protein</topology>
    </subcellularLocation>
</comment>
<gene>
    <name evidence="9" type="ORF">CO704_11930</name>
    <name evidence="10" type="ORF">NCTC12120_06647</name>
</gene>
<evidence type="ECO:0000256" key="6">
    <source>
        <dbReference type="ARBA" id="ARBA00022989"/>
    </source>
</evidence>
<evidence type="ECO:0000256" key="4">
    <source>
        <dbReference type="ARBA" id="ARBA00022475"/>
    </source>
</evidence>
<feature type="transmembrane region" description="Helical" evidence="8">
    <location>
        <begin position="167"/>
        <end position="188"/>
    </location>
</feature>
<dbReference type="RefSeq" id="WP_061276448.1">
    <property type="nucleotide sequence ID" value="NZ_CP023525.1"/>
</dbReference>
<feature type="transmembrane region" description="Helical" evidence="8">
    <location>
        <begin position="195"/>
        <end position="213"/>
    </location>
</feature>
<reference evidence="10 12" key="2">
    <citation type="submission" date="2018-06" db="EMBL/GenBank/DDBJ databases">
        <authorList>
            <consortium name="Pathogen Informatics"/>
            <person name="Doyle S."/>
        </authorList>
    </citation>
    <scope>NUCLEOTIDE SEQUENCE [LARGE SCALE GENOMIC DNA]</scope>
    <source>
        <strain evidence="10 12">NCTC12120</strain>
    </source>
</reference>
<dbReference type="EMBL" id="CP023525">
    <property type="protein sequence ID" value="ATF92755.1"/>
    <property type="molecule type" value="Genomic_DNA"/>
</dbReference>
<dbReference type="STRING" id="158822.LH23_16350"/>
<evidence type="ECO:0000256" key="7">
    <source>
        <dbReference type="ARBA" id="ARBA00023136"/>
    </source>
</evidence>
<dbReference type="PANTHER" id="PTHR30269">
    <property type="entry name" value="TRANSMEMBRANE PROTEIN YFCA"/>
    <property type="match status" value="1"/>
</dbReference>
<dbReference type="AlphaFoldDB" id="A0A291DY65"/>
<evidence type="ECO:0000256" key="3">
    <source>
        <dbReference type="ARBA" id="ARBA00022448"/>
    </source>
</evidence>
<evidence type="ECO:0000256" key="5">
    <source>
        <dbReference type="ARBA" id="ARBA00022692"/>
    </source>
</evidence>
<dbReference type="PANTHER" id="PTHR30269:SF32">
    <property type="entry name" value="MEMBRANE TRANSPORTER PROTEIN-RELATED"/>
    <property type="match status" value="1"/>
</dbReference>
<feature type="transmembrane region" description="Helical" evidence="8">
    <location>
        <begin position="33"/>
        <end position="62"/>
    </location>
</feature>
<keyword evidence="5 8" id="KW-0812">Transmembrane</keyword>
<feature type="transmembrane region" description="Helical" evidence="8">
    <location>
        <begin position="225"/>
        <end position="246"/>
    </location>
</feature>
<keyword evidence="8" id="KW-0997">Cell inner membrane</keyword>
<keyword evidence="7 8" id="KW-0472">Membrane</keyword>
<evidence type="ECO:0000256" key="1">
    <source>
        <dbReference type="ARBA" id="ARBA00004651"/>
    </source>
</evidence>
<dbReference type="InterPro" id="IPR002781">
    <property type="entry name" value="TM_pro_TauE-like"/>
</dbReference>
<feature type="transmembrane region" description="Helical" evidence="8">
    <location>
        <begin position="74"/>
        <end position="93"/>
    </location>
</feature>
<dbReference type="EMBL" id="UAVU01000010">
    <property type="protein sequence ID" value="SQC93533.1"/>
    <property type="molecule type" value="Genomic_DNA"/>
</dbReference>
<dbReference type="Pfam" id="PF01925">
    <property type="entry name" value="TauE"/>
    <property type="match status" value="1"/>
</dbReference>
<feature type="transmembrane region" description="Helical" evidence="8">
    <location>
        <begin position="99"/>
        <end position="118"/>
    </location>
</feature>
<dbReference type="Proteomes" id="UP000251197">
    <property type="component" value="Unassembled WGS sequence"/>
</dbReference>
<evidence type="ECO:0000313" key="11">
    <source>
        <dbReference type="Proteomes" id="UP000217979"/>
    </source>
</evidence>
<accession>A0A291DY65</accession>
<organism evidence="9 11">
    <name type="scientific">Cedecea neteri</name>
    <dbReference type="NCBI Taxonomy" id="158822"/>
    <lineage>
        <taxon>Bacteria</taxon>
        <taxon>Pseudomonadati</taxon>
        <taxon>Pseudomonadota</taxon>
        <taxon>Gammaproteobacteria</taxon>
        <taxon>Enterobacterales</taxon>
        <taxon>Enterobacteriaceae</taxon>
        <taxon>Cedecea</taxon>
    </lineage>
</organism>
<comment type="similarity">
    <text evidence="2 8">Belongs to the 4-toluene sulfonate uptake permease (TSUP) (TC 2.A.102) family.</text>
</comment>
<evidence type="ECO:0000256" key="8">
    <source>
        <dbReference type="RuleBase" id="RU363041"/>
    </source>
</evidence>
<sequence length="247" mass="25935">MSDLTLSLAIAATFVLAGTVKGVTGMGLPTVAMGILGSLISPVAAAGMLLLPSFLTNIFQLYEGGNLPALLKRLWPMMLTIMLGTVASSSLLASGSSRATTIALGIALIIYALWTLFARPLHVALRHERWLSPLIGLVTGLLTGGTGVFVIPAVPYIQSLGLERDELVQALGLSFTFSTLALAAGLWWHGALQEIAISTSVMAVVAALIGLFAGQRIRKRISPLAFKRGFLVCLVLLGGDMVIRALI</sequence>
<keyword evidence="4 8" id="KW-1003">Cell membrane</keyword>
<name>A0A291DY65_9ENTR</name>
<feature type="transmembrane region" description="Helical" evidence="8">
    <location>
        <begin position="130"/>
        <end position="155"/>
    </location>
</feature>
<reference evidence="9 11" key="1">
    <citation type="submission" date="2017-09" db="EMBL/GenBank/DDBJ databases">
        <title>FDA dAtabase for Regulatory Grade micrObial Sequences (FDA-ARGOS): Supporting development and validation of Infectious Disease Dx tests.</title>
        <authorList>
            <person name="Minogue T."/>
            <person name="Wolcott M."/>
            <person name="Wasieloski L."/>
            <person name="Aguilar W."/>
            <person name="Moore D."/>
            <person name="Tallon L."/>
            <person name="Sadzewicz L."/>
            <person name="Ott S."/>
            <person name="Zhao X."/>
            <person name="Nagaraj S."/>
            <person name="Vavikolanu K."/>
            <person name="Aluvathingal J."/>
            <person name="Nadendla S."/>
            <person name="Sichtig H."/>
        </authorList>
    </citation>
    <scope>NUCLEOTIDE SEQUENCE [LARGE SCALE GENOMIC DNA]</scope>
    <source>
        <strain evidence="9 11">FDAARGOS_392</strain>
    </source>
</reference>
<dbReference type="Proteomes" id="UP000217979">
    <property type="component" value="Chromosome"/>
</dbReference>
<dbReference type="GO" id="GO:0005886">
    <property type="term" value="C:plasma membrane"/>
    <property type="evidence" value="ECO:0007669"/>
    <property type="project" value="UniProtKB-SubCell"/>
</dbReference>
<evidence type="ECO:0000256" key="2">
    <source>
        <dbReference type="ARBA" id="ARBA00009142"/>
    </source>
</evidence>
<evidence type="ECO:0000313" key="9">
    <source>
        <dbReference type="EMBL" id="ATF92755.1"/>
    </source>
</evidence>
<keyword evidence="3" id="KW-0813">Transport</keyword>
<dbReference type="InterPro" id="IPR052017">
    <property type="entry name" value="TSUP"/>
</dbReference>
<proteinExistence type="inferred from homology"/>
<keyword evidence="6 8" id="KW-1133">Transmembrane helix</keyword>
<evidence type="ECO:0000313" key="12">
    <source>
        <dbReference type="Proteomes" id="UP000251197"/>
    </source>
</evidence>
<protein>
    <recommendedName>
        <fullName evidence="8">Probable membrane transporter protein</fullName>
    </recommendedName>
</protein>
<evidence type="ECO:0000313" key="10">
    <source>
        <dbReference type="EMBL" id="SQC93533.1"/>
    </source>
</evidence>